<dbReference type="InterPro" id="IPR013976">
    <property type="entry name" value="HDOD"/>
</dbReference>
<protein>
    <submittedName>
        <fullName evidence="4">HD-like signal output (HDOD) domain, no enzymatic activity</fullName>
    </submittedName>
</protein>
<dbReference type="CDD" id="cd00156">
    <property type="entry name" value="REC"/>
    <property type="match status" value="1"/>
</dbReference>
<dbReference type="SMART" id="SM00448">
    <property type="entry name" value="REC"/>
    <property type="match status" value="1"/>
</dbReference>
<dbReference type="Gene3D" id="3.40.50.2300">
    <property type="match status" value="1"/>
</dbReference>
<evidence type="ECO:0000259" key="2">
    <source>
        <dbReference type="PROSITE" id="PS50110"/>
    </source>
</evidence>
<evidence type="ECO:0000256" key="1">
    <source>
        <dbReference type="PROSITE-ProRule" id="PRU00169"/>
    </source>
</evidence>
<dbReference type="SUPFAM" id="SSF109604">
    <property type="entry name" value="HD-domain/PDEase-like"/>
    <property type="match status" value="1"/>
</dbReference>
<dbReference type="InterPro" id="IPR001789">
    <property type="entry name" value="Sig_transdc_resp-reg_receiver"/>
</dbReference>
<keyword evidence="1" id="KW-0597">Phosphoprotein</keyword>
<dbReference type="SUPFAM" id="SSF52172">
    <property type="entry name" value="CheY-like"/>
    <property type="match status" value="1"/>
</dbReference>
<dbReference type="InterPro" id="IPR011006">
    <property type="entry name" value="CheY-like_superfamily"/>
</dbReference>
<evidence type="ECO:0000259" key="3">
    <source>
        <dbReference type="PROSITE" id="PS51833"/>
    </source>
</evidence>
<feature type="domain" description="Response regulatory" evidence="2">
    <location>
        <begin position="9"/>
        <end position="127"/>
    </location>
</feature>
<dbReference type="EMBL" id="FTMP01000001">
    <property type="protein sequence ID" value="SIP87075.1"/>
    <property type="molecule type" value="Genomic_DNA"/>
</dbReference>
<name>A0A1N6N4S7_AQUAC</name>
<feature type="domain" description="HDOD" evidence="3">
    <location>
        <begin position="160"/>
        <end position="348"/>
    </location>
</feature>
<dbReference type="PANTHER" id="PTHR33525">
    <property type="match status" value="1"/>
</dbReference>
<feature type="modified residue" description="4-aspartylphosphate" evidence="1">
    <location>
        <position position="60"/>
    </location>
</feature>
<dbReference type="AlphaFoldDB" id="A0A1N6N4S7"/>
<evidence type="ECO:0000313" key="4">
    <source>
        <dbReference type="EMBL" id="SIP87075.1"/>
    </source>
</evidence>
<dbReference type="Pfam" id="PF08668">
    <property type="entry name" value="HDOD"/>
    <property type="match status" value="1"/>
</dbReference>
<dbReference type="GO" id="GO:0000160">
    <property type="term" value="P:phosphorelay signal transduction system"/>
    <property type="evidence" value="ECO:0007669"/>
    <property type="project" value="InterPro"/>
</dbReference>
<sequence length="407" mass="43871">MFAAAAAPDVLIAEADPWTADLLTQLVLDIRGDAQVQHFADGEAALARCRRKLPDLVIADGELPGLDGIELLRQLRRHPRIPALPCVLISSRVDAASVRAVLPLAPAAYLAKPFNAELLRQRLDGLLPAAGGERLAAPAALLVSDLGQYLDDVREEGQGAPLLADIRSAVSSSLQAYDTDLGKLAREFARDPQITARLIAAANSAAEQRASICQTLTQALQRLGVARALNLVLGMAVQRNARLQDPRLAELASQVGTQAQRCAELAHWLAAQLRLDHELCYTAGLLHNIGELALLRSLQDWQEAGGELSNDDIALALQQRAAGFGSALRIRWRLPFGLRELIAAYYALGSGVFSCEALVLNLVAQLLALPSNQPLDTLLDSRATRMLGLRGDFLNRIPAYLLDRRGS</sequence>
<dbReference type="PROSITE" id="PS50110">
    <property type="entry name" value="RESPONSE_REGULATORY"/>
    <property type="match status" value="1"/>
</dbReference>
<accession>A0A1N6N4S7</accession>
<organism evidence="4 5">
    <name type="scientific">Aquipseudomonas alcaligenes</name>
    <name type="common">Pseudomonas alcaligenes</name>
    <dbReference type="NCBI Taxonomy" id="43263"/>
    <lineage>
        <taxon>Bacteria</taxon>
        <taxon>Pseudomonadati</taxon>
        <taxon>Pseudomonadota</taxon>
        <taxon>Gammaproteobacteria</taxon>
        <taxon>Pseudomonadales</taxon>
        <taxon>Pseudomonadaceae</taxon>
        <taxon>Aquipseudomonas</taxon>
    </lineage>
</organism>
<dbReference type="Proteomes" id="UP000185841">
    <property type="component" value="Unassembled WGS sequence"/>
</dbReference>
<dbReference type="PANTHER" id="PTHR33525:SF3">
    <property type="entry name" value="RIBONUCLEASE Y"/>
    <property type="match status" value="1"/>
</dbReference>
<proteinExistence type="predicted"/>
<dbReference type="RefSeq" id="WP_076423374.1">
    <property type="nucleotide sequence ID" value="NZ_FTMP01000001.1"/>
</dbReference>
<evidence type="ECO:0000313" key="5">
    <source>
        <dbReference type="Proteomes" id="UP000185841"/>
    </source>
</evidence>
<dbReference type="Gene3D" id="1.10.3210.10">
    <property type="entry name" value="Hypothetical protein af1432"/>
    <property type="match status" value="1"/>
</dbReference>
<reference evidence="4 5" key="1">
    <citation type="submission" date="2017-01" db="EMBL/GenBank/DDBJ databases">
        <authorList>
            <person name="Mah S.A."/>
            <person name="Swanson W.J."/>
            <person name="Moy G.W."/>
            <person name="Vacquier V.D."/>
        </authorList>
    </citation>
    <scope>NUCLEOTIDE SEQUENCE [LARGE SCALE GENOMIC DNA]</scope>
    <source>
        <strain evidence="4 5">RU36E</strain>
    </source>
</reference>
<dbReference type="InterPro" id="IPR052340">
    <property type="entry name" value="RNase_Y/CdgJ"/>
</dbReference>
<gene>
    <name evidence="4" type="ORF">SAMN05878282_10118</name>
</gene>
<dbReference type="PROSITE" id="PS51833">
    <property type="entry name" value="HDOD"/>
    <property type="match status" value="1"/>
</dbReference>
<dbReference type="Pfam" id="PF00072">
    <property type="entry name" value="Response_reg"/>
    <property type="match status" value="1"/>
</dbReference>